<comment type="caution">
    <text evidence="2">The sequence shown here is derived from an EMBL/GenBank/DDBJ whole genome shotgun (WGS) entry which is preliminary data.</text>
</comment>
<evidence type="ECO:0000256" key="1">
    <source>
        <dbReference type="SAM" id="SignalP"/>
    </source>
</evidence>
<feature type="signal peptide" evidence="1">
    <location>
        <begin position="1"/>
        <end position="19"/>
    </location>
</feature>
<evidence type="ECO:0000313" key="2">
    <source>
        <dbReference type="EMBL" id="PTB82620.1"/>
    </source>
</evidence>
<feature type="non-terminal residue" evidence="2">
    <location>
        <position position="101"/>
    </location>
</feature>
<dbReference type="Proteomes" id="UP000243022">
    <property type="component" value="Unassembled WGS sequence"/>
</dbReference>
<dbReference type="InterPro" id="IPR011990">
    <property type="entry name" value="TPR-like_helical_dom_sf"/>
</dbReference>
<dbReference type="EMBL" id="PYVS01000082">
    <property type="protein sequence ID" value="PTB82620.1"/>
    <property type="molecule type" value="Genomic_DNA"/>
</dbReference>
<proteinExistence type="predicted"/>
<protein>
    <submittedName>
        <fullName evidence="2">Uncharacterized protein</fullName>
    </submittedName>
</protein>
<dbReference type="PROSITE" id="PS50293">
    <property type="entry name" value="TPR_REGION"/>
    <property type="match status" value="1"/>
</dbReference>
<accession>A0A2T4CM32</accession>
<dbReference type="AlphaFoldDB" id="A0A2T4CM32"/>
<evidence type="ECO:0000313" key="3">
    <source>
        <dbReference type="Proteomes" id="UP000243022"/>
    </source>
</evidence>
<feature type="chain" id="PRO_5015511582" evidence="1">
    <location>
        <begin position="20"/>
        <end position="101"/>
    </location>
</feature>
<name>A0A2T4CM32_9GAMM</name>
<reference evidence="2 3" key="1">
    <citation type="submission" date="2018-03" db="EMBL/GenBank/DDBJ databases">
        <title>Cross-interface Injection: A General Nanoliter Liquid Handling Method Applied to Single Cells Genome Amplification Automated Nanoliter Liquid Handling Applied to Single Cell Multiple Displacement Amplification.</title>
        <authorList>
            <person name="Yun J."/>
            <person name="Xu P."/>
            <person name="Xu J."/>
            <person name="Dai X."/>
            <person name="Wang Y."/>
            <person name="Zheng X."/>
            <person name="Cao C."/>
            <person name="Yi Q."/>
            <person name="Zhu Y."/>
            <person name="Wang L."/>
            <person name="Dong Z."/>
            <person name="Huang Y."/>
            <person name="Huang L."/>
            <person name="Du W."/>
        </authorList>
    </citation>
    <scope>NUCLEOTIDE SEQUENCE [LARGE SCALE GENOMIC DNA]</scope>
    <source>
        <strain evidence="2 3">Z-E1-2</strain>
    </source>
</reference>
<organism evidence="2 3">
    <name type="scientific">Pseudidiomarina aestuarii</name>
    <dbReference type="NCBI Taxonomy" id="624146"/>
    <lineage>
        <taxon>Bacteria</taxon>
        <taxon>Pseudomonadati</taxon>
        <taxon>Pseudomonadota</taxon>
        <taxon>Gammaproteobacteria</taxon>
        <taxon>Alteromonadales</taxon>
        <taxon>Idiomarinaceae</taxon>
        <taxon>Pseudidiomarina</taxon>
    </lineage>
</organism>
<dbReference type="SUPFAM" id="SSF48452">
    <property type="entry name" value="TPR-like"/>
    <property type="match status" value="1"/>
</dbReference>
<gene>
    <name evidence="2" type="ORF">C9986_02485</name>
</gene>
<keyword evidence="1" id="KW-0732">Signal</keyword>
<sequence>MKRHLFLIALVLFATSLQVAESQERKRTPALREQVYSQLARAQELADAGDVPAGIAALQNVEAKISSMNSYERAMLWNFYGYMYYGQDNIERAIHYFSKVV</sequence>